<proteinExistence type="predicted"/>
<organism evidence="1 2">
    <name type="scientific">Candidatus Yanofskybacteria bacterium RIFCSPHIGHO2_01_FULL_41_21</name>
    <dbReference type="NCBI Taxonomy" id="1802660"/>
    <lineage>
        <taxon>Bacteria</taxon>
        <taxon>Candidatus Yanofskyibacteriota</taxon>
    </lineage>
</organism>
<gene>
    <name evidence="1" type="ORF">A2735_02130</name>
</gene>
<protein>
    <submittedName>
        <fullName evidence="1">Uncharacterized protein</fullName>
    </submittedName>
</protein>
<reference evidence="1 2" key="1">
    <citation type="journal article" date="2016" name="Nat. Commun.">
        <title>Thousands of microbial genomes shed light on interconnected biogeochemical processes in an aquifer system.</title>
        <authorList>
            <person name="Anantharaman K."/>
            <person name="Brown C.T."/>
            <person name="Hug L.A."/>
            <person name="Sharon I."/>
            <person name="Castelle C.J."/>
            <person name="Probst A.J."/>
            <person name="Thomas B.C."/>
            <person name="Singh A."/>
            <person name="Wilkins M.J."/>
            <person name="Karaoz U."/>
            <person name="Brodie E.L."/>
            <person name="Williams K.H."/>
            <person name="Hubbard S.S."/>
            <person name="Banfield J.F."/>
        </authorList>
    </citation>
    <scope>NUCLEOTIDE SEQUENCE [LARGE SCALE GENOMIC DNA]</scope>
</reference>
<dbReference type="AlphaFoldDB" id="A0A1F8EAY7"/>
<dbReference type="Proteomes" id="UP000178520">
    <property type="component" value="Unassembled WGS sequence"/>
</dbReference>
<dbReference type="EMBL" id="MGJA01000012">
    <property type="protein sequence ID" value="OGM97509.1"/>
    <property type="molecule type" value="Genomic_DNA"/>
</dbReference>
<evidence type="ECO:0000313" key="1">
    <source>
        <dbReference type="EMBL" id="OGM97509.1"/>
    </source>
</evidence>
<accession>A0A1F8EAY7</accession>
<comment type="caution">
    <text evidence="1">The sequence shown here is derived from an EMBL/GenBank/DDBJ whole genome shotgun (WGS) entry which is preliminary data.</text>
</comment>
<evidence type="ECO:0000313" key="2">
    <source>
        <dbReference type="Proteomes" id="UP000178520"/>
    </source>
</evidence>
<name>A0A1F8EAY7_9BACT</name>
<sequence length="367" mass="41428">MEIKFMKEASLSPDKRTLSDTLRDAAKVETTLSNLPLRYAEIVRSQTTHLDSELRRQAIELIRKWIDYAEQHNVSDADPFSVRYHITRFAEEAFWKKHEQILLQEADITGVSCGGKLYRELISPFVSSEILNDKNVAVIGGTARLALKMYAGIEIQDELPINDVDIVISTDADIPKKTHQYNVDLSGAKIIDGDVGATLPSIITNFDCTMNQVAVYNGKLLFPDRALQDIKEGNIRLIAKNDPLFGSEGVVMPDGNVYLNRNGFYRGLSFLLRGKGKQLIVSEENIEAEKTNIGRYWLVMLFVKILPMKDETARRNAIAHWHDIACRIGSTQTENPELFLKELMVQYPETRSYSGAEGAYDVNAQVR</sequence>